<dbReference type="AlphaFoldDB" id="A0A2P2PXT8"/>
<dbReference type="EMBL" id="GGEC01079072">
    <property type="protein sequence ID" value="MBX59556.1"/>
    <property type="molecule type" value="Transcribed_RNA"/>
</dbReference>
<protein>
    <submittedName>
        <fullName evidence="1">Uncharacterized protein</fullName>
    </submittedName>
</protein>
<sequence>MLCCWHMLDYLLISLDTSLQREQESDIILLLISKESDRIEDAAQFVVSL</sequence>
<evidence type="ECO:0000313" key="1">
    <source>
        <dbReference type="EMBL" id="MBX59556.1"/>
    </source>
</evidence>
<reference evidence="1" key="1">
    <citation type="submission" date="2018-02" db="EMBL/GenBank/DDBJ databases">
        <title>Rhizophora mucronata_Transcriptome.</title>
        <authorList>
            <person name="Meera S.P."/>
            <person name="Sreeshan A."/>
            <person name="Augustine A."/>
        </authorList>
    </citation>
    <scope>NUCLEOTIDE SEQUENCE</scope>
    <source>
        <tissue evidence="1">Leaf</tissue>
    </source>
</reference>
<proteinExistence type="predicted"/>
<accession>A0A2P2PXT8</accession>
<name>A0A2P2PXT8_RHIMU</name>
<organism evidence="1">
    <name type="scientific">Rhizophora mucronata</name>
    <name type="common">Asiatic mangrove</name>
    <dbReference type="NCBI Taxonomy" id="61149"/>
    <lineage>
        <taxon>Eukaryota</taxon>
        <taxon>Viridiplantae</taxon>
        <taxon>Streptophyta</taxon>
        <taxon>Embryophyta</taxon>
        <taxon>Tracheophyta</taxon>
        <taxon>Spermatophyta</taxon>
        <taxon>Magnoliopsida</taxon>
        <taxon>eudicotyledons</taxon>
        <taxon>Gunneridae</taxon>
        <taxon>Pentapetalae</taxon>
        <taxon>rosids</taxon>
        <taxon>fabids</taxon>
        <taxon>Malpighiales</taxon>
        <taxon>Rhizophoraceae</taxon>
        <taxon>Rhizophora</taxon>
    </lineage>
</organism>